<keyword evidence="2" id="KW-0378">Hydrolase</keyword>
<dbReference type="AlphaFoldDB" id="A0A6I1HJ93"/>
<dbReference type="EMBL" id="WFLI01000058">
    <property type="protein sequence ID" value="KAB8058714.1"/>
    <property type="molecule type" value="Genomic_DNA"/>
</dbReference>
<dbReference type="InterPro" id="IPR013780">
    <property type="entry name" value="Glyco_hydro_b"/>
</dbReference>
<dbReference type="CDD" id="cd06596">
    <property type="entry name" value="GH31_CPE1046"/>
    <property type="match status" value="1"/>
</dbReference>
<dbReference type="GO" id="GO:0004553">
    <property type="term" value="F:hydrolase activity, hydrolyzing O-glycosyl compounds"/>
    <property type="evidence" value="ECO:0007669"/>
    <property type="project" value="InterPro"/>
</dbReference>
<evidence type="ECO:0000313" key="8">
    <source>
        <dbReference type="EMBL" id="KAB8058714.1"/>
    </source>
</evidence>
<dbReference type="SUPFAM" id="SSF51011">
    <property type="entry name" value="Glycosyl hydrolase domain"/>
    <property type="match status" value="1"/>
</dbReference>
<comment type="similarity">
    <text evidence="1 2">Belongs to the glycosyl hydrolase 31 family.</text>
</comment>
<dbReference type="Pfam" id="PF21365">
    <property type="entry name" value="Glyco_hydro_31_3rd"/>
    <property type="match status" value="1"/>
</dbReference>
<dbReference type="Proteomes" id="UP000468717">
    <property type="component" value="Unassembled WGS sequence"/>
</dbReference>
<sequence length="728" mass="80719">MKPLPLPRRALAACVLAALATLAAPGVQAAPIGNLTSLSAVHGADVAKGDALGWDVRSDTGVQLRISLPQVDVLRIQAGGKGGLTEPGDKAAPIVVGQPAAQVAYQLSEQADHILISTEALSLRIDRKPLRFTLFRKGDATPLWREVQPLSLDDKQGVQVLSSLPGERYFGGGQQNGRFEFKGRQVPVSYSGGWEEGDRPNPAPFLMSSRGWGMLRNTWSDGNYDLRDTQQISLQHAEGRYDAYFFVGKDVRDVVARYTDLTGRARMLPRWALEYGDADCYNDGDNVKKPGSVPKGWTDGPTGKTPDVVETVARKYREHDMPGGWILPNDGYGCGYTNLPETVKGLAGYGFRTGLWTENGVDKIAWEVGQAGSRVQKLDVAWTGKGYQFAMDANKSAYDGILNNSDSRPFLWTVMGWAGIQRYAVAWTGDQSASWDYIRWHIPTLIGSGLSGQAYASGDVDAIFGGSPETYLRDLQWKSFTPVLMGMSGWAAAERKHPWWFEQPYRDINRRYLKLKMRLTPYMYTLVREAEQSGAPLVRGLMWDYPQDPAAYTEAYKYQFLLGRDVLVAPVYRSQAVSGGWRKGIHLPQGTWYDYWDGRQATADAKGRDLDLQVTLDKLPVFVRAGAILPMYPEMLYDGQKPKDQLTLDIYPHGDSEYTLYEDDGNTRQYQGGAYSQQVIRMRQTAGDVRVEIGAVDGQYQGQEARRGYALRMLAGQAPAAVRAGERV</sequence>
<dbReference type="InterPro" id="IPR025887">
    <property type="entry name" value="Glyco_hydro_31_N_dom"/>
</dbReference>
<dbReference type="Gene3D" id="2.60.40.1760">
    <property type="entry name" value="glycosyl hydrolase (family 31)"/>
    <property type="match status" value="1"/>
</dbReference>
<dbReference type="InterPro" id="IPR000322">
    <property type="entry name" value="Glyco_hydro_31_TIM"/>
</dbReference>
<organism evidence="8 9">
    <name type="scientific">Janthinobacterium violaceinigrum</name>
    <dbReference type="NCBI Taxonomy" id="2654252"/>
    <lineage>
        <taxon>Bacteria</taxon>
        <taxon>Pseudomonadati</taxon>
        <taxon>Pseudomonadota</taxon>
        <taxon>Betaproteobacteria</taxon>
        <taxon>Burkholderiales</taxon>
        <taxon>Oxalobacteraceae</taxon>
        <taxon>Janthinobacterium</taxon>
    </lineage>
</organism>
<comment type="caution">
    <text evidence="8">The sequence shown here is derived from an EMBL/GenBank/DDBJ whole genome shotgun (WGS) entry which is preliminary data.</text>
</comment>
<proteinExistence type="inferred from homology"/>
<keyword evidence="3" id="KW-0732">Signal</keyword>
<feature type="domain" description="Glycoside hydrolase family 31 TIM barrel" evidence="4">
    <location>
        <begin position="389"/>
        <end position="526"/>
    </location>
</feature>
<dbReference type="Pfam" id="PF13802">
    <property type="entry name" value="Gal_mutarotas_2"/>
    <property type="match status" value="1"/>
</dbReference>
<accession>A0A6I1HJ93</accession>
<dbReference type="PANTHER" id="PTHR22762:SF166">
    <property type="entry name" value="ALPHA-GLUCOSIDASE"/>
    <property type="match status" value="1"/>
</dbReference>
<keyword evidence="2" id="KW-0326">Glycosidase</keyword>
<evidence type="ECO:0000256" key="1">
    <source>
        <dbReference type="ARBA" id="ARBA00007806"/>
    </source>
</evidence>
<dbReference type="SUPFAM" id="SSF74650">
    <property type="entry name" value="Galactose mutarotase-like"/>
    <property type="match status" value="1"/>
</dbReference>
<dbReference type="RefSeq" id="WP_152285179.1">
    <property type="nucleotide sequence ID" value="NZ_WFLI01000058.1"/>
</dbReference>
<evidence type="ECO:0000259" key="7">
    <source>
        <dbReference type="Pfam" id="PF21365"/>
    </source>
</evidence>
<dbReference type="InterPro" id="IPR011013">
    <property type="entry name" value="Gal_mutarotase_sf_dom"/>
</dbReference>
<dbReference type="InterPro" id="IPR048395">
    <property type="entry name" value="Glyco_hydro_31_C"/>
</dbReference>
<gene>
    <name evidence="8" type="ORF">GCN75_27475</name>
</gene>
<evidence type="ECO:0000259" key="5">
    <source>
        <dbReference type="Pfam" id="PF13802"/>
    </source>
</evidence>
<dbReference type="PANTHER" id="PTHR22762">
    <property type="entry name" value="ALPHA-GLUCOSIDASE"/>
    <property type="match status" value="1"/>
</dbReference>
<evidence type="ECO:0000256" key="2">
    <source>
        <dbReference type="RuleBase" id="RU361185"/>
    </source>
</evidence>
<evidence type="ECO:0000259" key="6">
    <source>
        <dbReference type="Pfam" id="PF17137"/>
    </source>
</evidence>
<protein>
    <submittedName>
        <fullName evidence="8">DUF5110 domain-containing protein</fullName>
    </submittedName>
</protein>
<evidence type="ECO:0000259" key="4">
    <source>
        <dbReference type="Pfam" id="PF01055"/>
    </source>
</evidence>
<feature type="domain" description="Glycoside hydrolase family 31 N-terminal" evidence="5">
    <location>
        <begin position="64"/>
        <end position="225"/>
    </location>
</feature>
<feature type="domain" description="DUF5110" evidence="6">
    <location>
        <begin position="645"/>
        <end position="714"/>
    </location>
</feature>
<feature type="non-terminal residue" evidence="8">
    <location>
        <position position="728"/>
    </location>
</feature>
<dbReference type="Pfam" id="PF17137">
    <property type="entry name" value="DUF5110"/>
    <property type="match status" value="1"/>
</dbReference>
<dbReference type="Gene3D" id="2.60.40.1180">
    <property type="entry name" value="Golgi alpha-mannosidase II"/>
    <property type="match status" value="2"/>
</dbReference>
<dbReference type="InterPro" id="IPR033403">
    <property type="entry name" value="DUF5110"/>
</dbReference>
<reference evidence="8 9" key="1">
    <citation type="submission" date="2019-10" db="EMBL/GenBank/DDBJ databases">
        <title>Three novel species isolated from a subtropical stream in China.</title>
        <authorList>
            <person name="Lu H."/>
        </authorList>
    </citation>
    <scope>NUCLEOTIDE SEQUENCE [LARGE SCALE GENOMIC DNA]</scope>
    <source>
        <strain evidence="8 9">FT13W</strain>
    </source>
</reference>
<feature type="signal peptide" evidence="3">
    <location>
        <begin position="1"/>
        <end position="29"/>
    </location>
</feature>
<dbReference type="GO" id="GO:0005975">
    <property type="term" value="P:carbohydrate metabolic process"/>
    <property type="evidence" value="ECO:0007669"/>
    <property type="project" value="InterPro"/>
</dbReference>
<dbReference type="InterPro" id="IPR017853">
    <property type="entry name" value="GH"/>
</dbReference>
<feature type="domain" description="Glycosyl hydrolase family 31 C-terminal" evidence="7">
    <location>
        <begin position="534"/>
        <end position="629"/>
    </location>
</feature>
<keyword evidence="9" id="KW-1185">Reference proteome</keyword>
<feature type="chain" id="PRO_5026255124" evidence="3">
    <location>
        <begin position="30"/>
        <end position="728"/>
    </location>
</feature>
<evidence type="ECO:0000313" key="9">
    <source>
        <dbReference type="Proteomes" id="UP000468717"/>
    </source>
</evidence>
<dbReference type="Pfam" id="PF01055">
    <property type="entry name" value="Glyco_hydro_31_2nd"/>
    <property type="match status" value="1"/>
</dbReference>
<dbReference type="GO" id="GO:0030246">
    <property type="term" value="F:carbohydrate binding"/>
    <property type="evidence" value="ECO:0007669"/>
    <property type="project" value="InterPro"/>
</dbReference>
<evidence type="ECO:0000256" key="3">
    <source>
        <dbReference type="SAM" id="SignalP"/>
    </source>
</evidence>
<dbReference type="Gene3D" id="3.20.20.80">
    <property type="entry name" value="Glycosidases"/>
    <property type="match status" value="1"/>
</dbReference>
<name>A0A6I1HJ93_9BURK</name>
<dbReference type="SUPFAM" id="SSF51445">
    <property type="entry name" value="(Trans)glycosidases"/>
    <property type="match status" value="1"/>
</dbReference>
<dbReference type="CDD" id="cd14752">
    <property type="entry name" value="GH31_N"/>
    <property type="match status" value="1"/>
</dbReference>